<dbReference type="RefSeq" id="WP_264503100.1">
    <property type="nucleotide sequence ID" value="NZ_JAPDDS010000015.1"/>
</dbReference>
<reference evidence="3 4" key="1">
    <citation type="submission" date="2022-10" db="EMBL/GenBank/DDBJ databases">
        <title>Luteolibacter flavescens strain MCCC 1K03193, whole genome shotgun sequencing project.</title>
        <authorList>
            <person name="Zhao G."/>
            <person name="Shen L."/>
        </authorList>
    </citation>
    <scope>NUCLEOTIDE SEQUENCE [LARGE SCALE GENOMIC DNA]</scope>
    <source>
        <strain evidence="3 4">MCCC 1K03193</strain>
    </source>
</reference>
<feature type="region of interest" description="Disordered" evidence="1">
    <location>
        <begin position="1"/>
        <end position="24"/>
    </location>
</feature>
<proteinExistence type="predicted"/>
<dbReference type="Proteomes" id="UP001207930">
    <property type="component" value="Unassembled WGS sequence"/>
</dbReference>
<organism evidence="3 4">
    <name type="scientific">Luteolibacter flavescens</name>
    <dbReference type="NCBI Taxonomy" id="1859460"/>
    <lineage>
        <taxon>Bacteria</taxon>
        <taxon>Pseudomonadati</taxon>
        <taxon>Verrucomicrobiota</taxon>
        <taxon>Verrucomicrobiia</taxon>
        <taxon>Verrucomicrobiales</taxon>
        <taxon>Verrucomicrobiaceae</taxon>
        <taxon>Luteolibacter</taxon>
    </lineage>
</organism>
<gene>
    <name evidence="3" type="ORF">OKA04_20570</name>
</gene>
<name>A0ABT3FU97_9BACT</name>
<accession>A0ABT3FU97</accession>
<sequence>MEPTLPPQPPPDVPAPPPGPEAEKSWNRMTSILLLGGICLLILTPFVLSRPPFKARKNADPVEASQNIRQVHIALLNFESEYGAFPDASTIPVVQSRTGTTLSLGNSSSNELFRQMFASVARTESIFWAKTAGSPRKPDHQLGSHTLTKGECGFTYIAGLSSSSDPFAPVAMAPVIPGTWEFDPKPFDGMAIILHVNGTSKFEPIDKNGHVMTGGMSIFDPRQPYWRGKGPDIKWPE</sequence>
<evidence type="ECO:0000256" key="2">
    <source>
        <dbReference type="SAM" id="Phobius"/>
    </source>
</evidence>
<evidence type="ECO:0000313" key="3">
    <source>
        <dbReference type="EMBL" id="MCW1887145.1"/>
    </source>
</evidence>
<keyword evidence="2" id="KW-0812">Transmembrane</keyword>
<keyword evidence="2" id="KW-1133">Transmembrane helix</keyword>
<feature type="compositionally biased region" description="Pro residues" evidence="1">
    <location>
        <begin position="1"/>
        <end position="20"/>
    </location>
</feature>
<evidence type="ECO:0000256" key="1">
    <source>
        <dbReference type="SAM" id="MobiDB-lite"/>
    </source>
</evidence>
<feature type="transmembrane region" description="Helical" evidence="2">
    <location>
        <begin position="29"/>
        <end position="48"/>
    </location>
</feature>
<keyword evidence="4" id="KW-1185">Reference proteome</keyword>
<evidence type="ECO:0008006" key="5">
    <source>
        <dbReference type="Google" id="ProtNLM"/>
    </source>
</evidence>
<keyword evidence="2" id="KW-0472">Membrane</keyword>
<comment type="caution">
    <text evidence="3">The sequence shown here is derived from an EMBL/GenBank/DDBJ whole genome shotgun (WGS) entry which is preliminary data.</text>
</comment>
<dbReference type="EMBL" id="JAPDDS010000015">
    <property type="protein sequence ID" value="MCW1887145.1"/>
    <property type="molecule type" value="Genomic_DNA"/>
</dbReference>
<protein>
    <recommendedName>
        <fullName evidence="5">DUF1559 domain-containing protein</fullName>
    </recommendedName>
</protein>
<evidence type="ECO:0000313" key="4">
    <source>
        <dbReference type="Proteomes" id="UP001207930"/>
    </source>
</evidence>